<name>A0A2H0TEW8_9BACT</name>
<dbReference type="PANTHER" id="PTHR43343:SF3">
    <property type="entry name" value="PROTEASE DO-LIKE 8, CHLOROPLASTIC"/>
    <property type="match status" value="1"/>
</dbReference>
<dbReference type="GO" id="GO:0004252">
    <property type="term" value="F:serine-type endopeptidase activity"/>
    <property type="evidence" value="ECO:0007669"/>
    <property type="project" value="InterPro"/>
</dbReference>
<keyword evidence="4" id="KW-0812">Transmembrane</keyword>
<dbReference type="Proteomes" id="UP000229383">
    <property type="component" value="Unassembled WGS sequence"/>
</dbReference>
<dbReference type="InterPro" id="IPR036034">
    <property type="entry name" value="PDZ_sf"/>
</dbReference>
<keyword evidence="4" id="KW-0472">Membrane</keyword>
<protein>
    <recommendedName>
        <fullName evidence="5">PDZ domain-containing protein</fullName>
    </recommendedName>
</protein>
<dbReference type="InterPro" id="IPR043504">
    <property type="entry name" value="Peptidase_S1_PA_chymotrypsin"/>
</dbReference>
<dbReference type="Gene3D" id="2.40.10.10">
    <property type="entry name" value="Trypsin-like serine proteases"/>
    <property type="match status" value="2"/>
</dbReference>
<dbReference type="Pfam" id="PF13180">
    <property type="entry name" value="PDZ_2"/>
    <property type="match status" value="1"/>
</dbReference>
<accession>A0A2H0TEW8</accession>
<sequence>MEMENLTKTQMVLLVLLVSFVTSFVTGIVTVALIDQAPARVTETFQKVVEFVRETPSENMNNSEGSKDQEITVIFQDSQVVKIVREVSPAVVSVVASKDVPVIDRYFINPFFDDPLLKDFIPEEFFLQYQVPQEGETKRVQVSSGSGFFVSKDGMLITNRHVVGDIEADYTIVMNNGKKLSAKVLARDPAQDIAVLKVEGDNFPFISLGNSDNINIGETVVVIGNALGEFQNTVSVGIVSGLRRTIIVSSGTELREVIQTDAAINLGNSGGPVLDLTGKAIGISTAVARGAENIGFALPINFISKAISDVNNFGEIRYAYLGVRYAMINAEIAKEKNLSVDRGALVMPAGNYPAVMPNSPAFEAGVKEGDVILEISGEVISPDKTLASIISQRRIGDEIELKILRDGEEIILKVKLAERPENL</sequence>
<evidence type="ECO:0000256" key="4">
    <source>
        <dbReference type="SAM" id="Phobius"/>
    </source>
</evidence>
<evidence type="ECO:0000256" key="2">
    <source>
        <dbReference type="ARBA" id="ARBA00022670"/>
    </source>
</evidence>
<dbReference type="Gene3D" id="2.30.42.10">
    <property type="match status" value="1"/>
</dbReference>
<dbReference type="InterPro" id="IPR051201">
    <property type="entry name" value="Chloro_Bact_Ser_Proteases"/>
</dbReference>
<feature type="transmembrane region" description="Helical" evidence="4">
    <location>
        <begin position="12"/>
        <end position="34"/>
    </location>
</feature>
<evidence type="ECO:0000259" key="5">
    <source>
        <dbReference type="PROSITE" id="PS50106"/>
    </source>
</evidence>
<comment type="caution">
    <text evidence="6">The sequence shown here is derived from an EMBL/GenBank/DDBJ whole genome shotgun (WGS) entry which is preliminary data.</text>
</comment>
<keyword evidence="3" id="KW-0378">Hydrolase</keyword>
<keyword evidence="4" id="KW-1133">Transmembrane helix</keyword>
<dbReference type="SMART" id="SM00228">
    <property type="entry name" value="PDZ"/>
    <property type="match status" value="1"/>
</dbReference>
<dbReference type="SUPFAM" id="SSF50156">
    <property type="entry name" value="PDZ domain-like"/>
    <property type="match status" value="1"/>
</dbReference>
<dbReference type="InterPro" id="IPR009003">
    <property type="entry name" value="Peptidase_S1_PA"/>
</dbReference>
<dbReference type="EMBL" id="PFCN01000035">
    <property type="protein sequence ID" value="PIR70108.1"/>
    <property type="molecule type" value="Genomic_DNA"/>
</dbReference>
<evidence type="ECO:0000313" key="7">
    <source>
        <dbReference type="Proteomes" id="UP000229383"/>
    </source>
</evidence>
<dbReference type="GO" id="GO:0006508">
    <property type="term" value="P:proteolysis"/>
    <property type="evidence" value="ECO:0007669"/>
    <property type="project" value="UniProtKB-KW"/>
</dbReference>
<reference evidence="7" key="1">
    <citation type="submission" date="2017-09" db="EMBL/GenBank/DDBJ databases">
        <title>Depth-based differentiation of microbial function through sediment-hosted aquifers and enrichment of novel symbionts in the deep terrestrial subsurface.</title>
        <authorList>
            <person name="Probst A.J."/>
            <person name="Ladd B."/>
            <person name="Jarett J.K."/>
            <person name="Geller-Mcgrath D.E."/>
            <person name="Sieber C.M.K."/>
            <person name="Emerson J.B."/>
            <person name="Anantharaman K."/>
            <person name="Thomas B.C."/>
            <person name="Malmstrom R."/>
            <person name="Stieglmeier M."/>
            <person name="Klingl A."/>
            <person name="Woyke T."/>
            <person name="Ryan C.M."/>
            <person name="Banfield J.F."/>
        </authorList>
    </citation>
    <scope>NUCLEOTIDE SEQUENCE [LARGE SCALE GENOMIC DNA]</scope>
</reference>
<keyword evidence="2" id="KW-0645">Protease</keyword>
<gene>
    <name evidence="6" type="ORF">COU46_03050</name>
</gene>
<evidence type="ECO:0000256" key="1">
    <source>
        <dbReference type="ARBA" id="ARBA00010541"/>
    </source>
</evidence>
<feature type="domain" description="PDZ" evidence="5">
    <location>
        <begin position="355"/>
        <end position="407"/>
    </location>
</feature>
<dbReference type="PROSITE" id="PS50106">
    <property type="entry name" value="PDZ"/>
    <property type="match status" value="1"/>
</dbReference>
<proteinExistence type="inferred from homology"/>
<dbReference type="SUPFAM" id="SSF50494">
    <property type="entry name" value="Trypsin-like serine proteases"/>
    <property type="match status" value="1"/>
</dbReference>
<evidence type="ECO:0000256" key="3">
    <source>
        <dbReference type="ARBA" id="ARBA00022801"/>
    </source>
</evidence>
<dbReference type="AlphaFoldDB" id="A0A2H0TEW8"/>
<dbReference type="InterPro" id="IPR001478">
    <property type="entry name" value="PDZ"/>
</dbReference>
<dbReference type="PRINTS" id="PR00834">
    <property type="entry name" value="PROTEASES2C"/>
</dbReference>
<dbReference type="InterPro" id="IPR001940">
    <property type="entry name" value="Peptidase_S1C"/>
</dbReference>
<dbReference type="Pfam" id="PF13365">
    <property type="entry name" value="Trypsin_2"/>
    <property type="match status" value="1"/>
</dbReference>
<evidence type="ECO:0000313" key="6">
    <source>
        <dbReference type="EMBL" id="PIR70108.1"/>
    </source>
</evidence>
<organism evidence="6 7">
    <name type="scientific">Candidatus Niyogibacteria bacterium CG10_big_fil_rev_8_21_14_0_10_42_19</name>
    <dbReference type="NCBI Taxonomy" id="1974725"/>
    <lineage>
        <taxon>Bacteria</taxon>
        <taxon>Candidatus Niyogiibacteriota</taxon>
    </lineage>
</organism>
<dbReference type="PANTHER" id="PTHR43343">
    <property type="entry name" value="PEPTIDASE S12"/>
    <property type="match status" value="1"/>
</dbReference>
<comment type="similarity">
    <text evidence="1">Belongs to the peptidase S1C family.</text>
</comment>